<evidence type="ECO:0000256" key="3">
    <source>
        <dbReference type="ARBA" id="ARBA00022723"/>
    </source>
</evidence>
<keyword evidence="7" id="KW-1015">Disulfide bond</keyword>
<dbReference type="PANTHER" id="PTHR10127:SF793">
    <property type="entry name" value="ZINC METALLOPROTEINASE NAS-31"/>
    <property type="match status" value="1"/>
</dbReference>
<evidence type="ECO:0000256" key="9">
    <source>
        <dbReference type="RuleBase" id="RU361183"/>
    </source>
</evidence>
<dbReference type="PRINTS" id="PR00480">
    <property type="entry name" value="ASTACIN"/>
</dbReference>
<dbReference type="SUPFAM" id="SSF49854">
    <property type="entry name" value="Spermadhesin, CUB domain"/>
    <property type="match status" value="1"/>
</dbReference>
<keyword evidence="1" id="KW-0245">EGF-like domain</keyword>
<keyword evidence="5 9" id="KW-0862">Zinc</keyword>
<name>A0A2G9UQP8_TELCI</name>
<dbReference type="GO" id="GO:0008270">
    <property type="term" value="F:zinc ion binding"/>
    <property type="evidence" value="ECO:0007669"/>
    <property type="project" value="InterPro"/>
</dbReference>
<dbReference type="AlphaFoldDB" id="A0A2G9UQP8"/>
<evidence type="ECO:0000256" key="6">
    <source>
        <dbReference type="ARBA" id="ARBA00023049"/>
    </source>
</evidence>
<evidence type="ECO:0000259" key="10">
    <source>
        <dbReference type="PROSITE" id="PS01180"/>
    </source>
</evidence>
<evidence type="ECO:0000256" key="1">
    <source>
        <dbReference type="ARBA" id="ARBA00022536"/>
    </source>
</evidence>
<dbReference type="InterPro" id="IPR006026">
    <property type="entry name" value="Peptidase_Metallo"/>
</dbReference>
<dbReference type="Gene3D" id="3.40.390.10">
    <property type="entry name" value="Collagenase (Catalytic Domain)"/>
    <property type="match status" value="1"/>
</dbReference>
<proteinExistence type="predicted"/>
<dbReference type="GO" id="GO:0004222">
    <property type="term" value="F:metalloendopeptidase activity"/>
    <property type="evidence" value="ECO:0007669"/>
    <property type="project" value="UniProtKB-UniRule"/>
</dbReference>
<evidence type="ECO:0000256" key="2">
    <source>
        <dbReference type="ARBA" id="ARBA00022670"/>
    </source>
</evidence>
<dbReference type="OrthoDB" id="291007at2759"/>
<dbReference type="InterPro" id="IPR001506">
    <property type="entry name" value="Peptidase_M12A"/>
</dbReference>
<evidence type="ECO:0000313" key="12">
    <source>
        <dbReference type="Proteomes" id="UP000230423"/>
    </source>
</evidence>
<organism evidence="11 12">
    <name type="scientific">Teladorsagia circumcincta</name>
    <name type="common">Brown stomach worm</name>
    <name type="synonym">Ostertagia circumcincta</name>
    <dbReference type="NCBI Taxonomy" id="45464"/>
    <lineage>
        <taxon>Eukaryota</taxon>
        <taxon>Metazoa</taxon>
        <taxon>Ecdysozoa</taxon>
        <taxon>Nematoda</taxon>
        <taxon>Chromadorea</taxon>
        <taxon>Rhabditida</taxon>
        <taxon>Rhabditina</taxon>
        <taxon>Rhabditomorpha</taxon>
        <taxon>Strongyloidea</taxon>
        <taxon>Trichostrongylidae</taxon>
        <taxon>Teladorsagia</taxon>
    </lineage>
</organism>
<comment type="caution">
    <text evidence="8">Lacks conserved residue(s) required for the propagation of feature annotation.</text>
</comment>
<dbReference type="InterPro" id="IPR035914">
    <property type="entry name" value="Sperma_CUB_dom_sf"/>
</dbReference>
<keyword evidence="6 9" id="KW-0482">Metalloprotease</keyword>
<evidence type="ECO:0000256" key="8">
    <source>
        <dbReference type="PROSITE-ProRule" id="PRU00059"/>
    </source>
</evidence>
<evidence type="ECO:0000256" key="4">
    <source>
        <dbReference type="ARBA" id="ARBA00022801"/>
    </source>
</evidence>
<gene>
    <name evidence="11" type="ORF">TELCIR_05465</name>
</gene>
<keyword evidence="12" id="KW-1185">Reference proteome</keyword>
<comment type="cofactor">
    <cofactor evidence="9">
        <name>Zn(2+)</name>
        <dbReference type="ChEBI" id="CHEBI:29105"/>
    </cofactor>
    <text evidence="9">Binds 1 zinc ion per subunit.</text>
</comment>
<dbReference type="PANTHER" id="PTHR10127">
    <property type="entry name" value="DISCOIDIN, CUB, EGF, LAMININ , AND ZINC METALLOPROTEASE DOMAIN CONTAINING"/>
    <property type="match status" value="1"/>
</dbReference>
<keyword evidence="3 9" id="KW-0479">Metal-binding</keyword>
<dbReference type="SMART" id="SM00235">
    <property type="entry name" value="ZnMc"/>
    <property type="match status" value="1"/>
</dbReference>
<dbReference type="InterPro" id="IPR024079">
    <property type="entry name" value="MetalloPept_cat_dom_sf"/>
</dbReference>
<sequence length="320" mass="36265">MSFPSRNLVRPDTRNICQRQSSESPYKTGGMKQLHHSYLSATPDFAMGLLVLTLFVATCMSADQQESSVVSARHPTVEKSDMTKELQNRAVESLKRNIADHVEPTGISIEEINVEGGNAKKPEQQHKIVPNMDEGRFKRQAYKNESYTGIWENFEIGIAAHELAHALGFIHTQERHDRDQYITVDKSNIEPAICGEEVNATSNWTLLVTANFSVMTHGSQDGYKKCVYWINAPNGSYVEVKLTKLPEDVAKEGCIYGGVEIKARKDQRLTGYRFCSEKDVNLTLMSNTSTLPVLTYMRRRRNDTAIELEYRIAEKQQELK</sequence>
<dbReference type="Proteomes" id="UP000230423">
    <property type="component" value="Unassembled WGS sequence"/>
</dbReference>
<keyword evidence="2 9" id="KW-0645">Protease</keyword>
<dbReference type="EC" id="3.4.24.-" evidence="9"/>
<evidence type="ECO:0000313" key="11">
    <source>
        <dbReference type="EMBL" id="PIO72601.1"/>
    </source>
</evidence>
<evidence type="ECO:0000256" key="7">
    <source>
        <dbReference type="ARBA" id="ARBA00023157"/>
    </source>
</evidence>
<dbReference type="PROSITE" id="PS01180">
    <property type="entry name" value="CUB"/>
    <property type="match status" value="1"/>
</dbReference>
<dbReference type="Pfam" id="PF01400">
    <property type="entry name" value="Astacin"/>
    <property type="match status" value="1"/>
</dbReference>
<reference evidence="11 12" key="1">
    <citation type="submission" date="2015-09" db="EMBL/GenBank/DDBJ databases">
        <title>Draft genome of the parasitic nematode Teladorsagia circumcincta isolate WARC Sus (inbred).</title>
        <authorList>
            <person name="Mitreva M."/>
        </authorList>
    </citation>
    <scope>NUCLEOTIDE SEQUENCE [LARGE SCALE GENOMIC DNA]</scope>
    <source>
        <strain evidence="11 12">S</strain>
    </source>
</reference>
<dbReference type="GO" id="GO:0006508">
    <property type="term" value="P:proteolysis"/>
    <property type="evidence" value="ECO:0007669"/>
    <property type="project" value="UniProtKB-KW"/>
</dbReference>
<evidence type="ECO:0000256" key="5">
    <source>
        <dbReference type="ARBA" id="ARBA00022833"/>
    </source>
</evidence>
<keyword evidence="4 9" id="KW-0378">Hydrolase</keyword>
<dbReference type="InterPro" id="IPR000859">
    <property type="entry name" value="CUB_dom"/>
</dbReference>
<protein>
    <recommendedName>
        <fullName evidence="9">Metalloendopeptidase</fullName>
        <ecNumber evidence="9">3.4.24.-</ecNumber>
    </recommendedName>
</protein>
<dbReference type="EMBL" id="KZ345638">
    <property type="protein sequence ID" value="PIO72601.1"/>
    <property type="molecule type" value="Genomic_DNA"/>
</dbReference>
<dbReference type="SUPFAM" id="SSF55486">
    <property type="entry name" value="Metalloproteases ('zincins'), catalytic domain"/>
    <property type="match status" value="1"/>
</dbReference>
<accession>A0A2G9UQP8</accession>
<feature type="domain" description="CUB" evidence="10">
    <location>
        <begin position="194"/>
        <end position="313"/>
    </location>
</feature>